<dbReference type="EMBL" id="MN740952">
    <property type="protein sequence ID" value="QHU19541.1"/>
    <property type="molecule type" value="Genomic_DNA"/>
</dbReference>
<organism evidence="1">
    <name type="scientific">viral metagenome</name>
    <dbReference type="NCBI Taxonomy" id="1070528"/>
    <lineage>
        <taxon>unclassified sequences</taxon>
        <taxon>metagenomes</taxon>
        <taxon>organismal metagenomes</taxon>
    </lineage>
</organism>
<evidence type="ECO:0000313" key="1">
    <source>
        <dbReference type="EMBL" id="QHU19541.1"/>
    </source>
</evidence>
<dbReference type="AlphaFoldDB" id="A0A6C0KQS1"/>
<name>A0A6C0KQS1_9ZZZZ</name>
<protein>
    <submittedName>
        <fullName evidence="1">Uncharacterized protein</fullName>
    </submittedName>
</protein>
<sequence length="1023" mass="111852">MYTNTLTSISGDDLLVAPSYGKDLILEVSANNDIFFKKGEITKRFDNLVSDYLDMSFVREASFNSLNSQVEYILQEISGSSVLNFITSGISSDLLIKSYDGRDIVLEVSGNSEIIFKRGDISYNLDDLIGGGGGLSQRSDYATYNILDITGKIIFTDTSNVQHYNDASLNNVDISGSLKVAGSISAPNIYTKSEIDASFTNVYTKSQVYTKSEIDVSFVSKELFDASLSSIQLSNVYTKAEIDVSFVSKELFETSYNFLLSSVGTSNESGDGGYFQNNDYTSYDILNITDTIIFTDNSNNVQQINDASFNNVDISGSLKVAGSISAPNIYTKTEIDASFTNVYSKLDVLDSSLTNVYTKSQVYTKSEVDNSFTNVYTKSQVYTKTEVDVSFVSKESFDASLNGILSDGVFIQNNDYASYDILDITGEIIFTDSSNVQRYIDISLNNVDISGSLKVAGSISASNIYTKTEIDASFTNVYSKLDVLDSSLANVIIHVDASFLNVYTRGQIDVSFVSKELFDASLSSIQLSNVYTKSEVDVSFVSKQLFETSYNVLLSAIGTGGGSGGGTTTTSSIAKKFYNQDWNLLGTNITKVKDVSGSVPIIMSASLDGYTIMVYWAYCTIFYPTGVGSQEQPRTSIAVYTFISNSWVQKGETILLPFTYIPPWRYAESGGANGDQTGLATDFNISGKFMSGDGNTIAIPISQAGYGENTGEYLNPIYTDVVYSFNGTAWIQIASVTSQNSNRIGSAFFTFENNVIKRFLIGVGGSLTNVIIHTLTNGSFVQDSAQISESEVNTSINVPGSLEVFSRRARAISADGKVVLFCKQNSMVLFKYNGTIWQQYGNVTLITLPTWSTHTGKLSNDGSVFLVGSWDSTVNGDTYAGRSKIYAYDSSSNTWIQRGQDIVYEEVQYIDEAQGIQFGSDTKLLSGDGLTVAFGGRNRPSVIYNNDGGSTYYSGYLQAYRYSSVNNYWSKIGREITGVTGERPGQYVASSYNGNVIHIDGQSFKETYTSVDTGRIRVYEIEV</sequence>
<accession>A0A6C0KQS1</accession>
<proteinExistence type="predicted"/>
<reference evidence="1" key="1">
    <citation type="journal article" date="2020" name="Nature">
        <title>Giant virus diversity and host interactions through global metagenomics.</title>
        <authorList>
            <person name="Schulz F."/>
            <person name="Roux S."/>
            <person name="Paez-Espino D."/>
            <person name="Jungbluth S."/>
            <person name="Walsh D.A."/>
            <person name="Denef V.J."/>
            <person name="McMahon K.D."/>
            <person name="Konstantinidis K.T."/>
            <person name="Eloe-Fadrosh E.A."/>
            <person name="Kyrpides N.C."/>
            <person name="Woyke T."/>
        </authorList>
    </citation>
    <scope>NUCLEOTIDE SEQUENCE</scope>
    <source>
        <strain evidence="1">GVMAG-S-3300013014-113</strain>
    </source>
</reference>